<evidence type="ECO:0000256" key="4">
    <source>
        <dbReference type="ARBA" id="ARBA00022603"/>
    </source>
</evidence>
<evidence type="ECO:0000259" key="10">
    <source>
        <dbReference type="PROSITE" id="PS51918"/>
    </source>
</evidence>
<evidence type="ECO:0000256" key="8">
    <source>
        <dbReference type="ARBA" id="ARBA00023004"/>
    </source>
</evidence>
<dbReference type="GO" id="GO:0046872">
    <property type="term" value="F:metal ion binding"/>
    <property type="evidence" value="ECO:0007669"/>
    <property type="project" value="UniProtKB-KW"/>
</dbReference>
<protein>
    <recommendedName>
        <fullName evidence="10">Radical SAM core domain-containing protein</fullName>
    </recommendedName>
</protein>
<keyword evidence="4" id="KW-0489">Methyltransferase</keyword>
<dbReference type="GO" id="GO:0030488">
    <property type="term" value="P:tRNA methylation"/>
    <property type="evidence" value="ECO:0007669"/>
    <property type="project" value="TreeGrafter"/>
</dbReference>
<organism evidence="11">
    <name type="scientific">marine sediment metagenome</name>
    <dbReference type="NCBI Taxonomy" id="412755"/>
    <lineage>
        <taxon>unclassified sequences</taxon>
        <taxon>metagenomes</taxon>
        <taxon>ecological metagenomes</taxon>
    </lineage>
</organism>
<keyword evidence="7" id="KW-0479">Metal-binding</keyword>
<evidence type="ECO:0000313" key="11">
    <source>
        <dbReference type="EMBL" id="KKM94907.1"/>
    </source>
</evidence>
<keyword evidence="8" id="KW-0408">Iron</keyword>
<dbReference type="InterPro" id="IPR004383">
    <property type="entry name" value="rRNA_lsu_MTrfase_RlmN/Cfr"/>
</dbReference>
<dbReference type="PIRSF" id="PIRSF006004">
    <property type="entry name" value="CHP00048"/>
    <property type="match status" value="1"/>
</dbReference>
<evidence type="ECO:0000256" key="1">
    <source>
        <dbReference type="ARBA" id="ARBA00001966"/>
    </source>
</evidence>
<dbReference type="GO" id="GO:0005737">
    <property type="term" value="C:cytoplasm"/>
    <property type="evidence" value="ECO:0007669"/>
    <property type="project" value="UniProtKB-SubCell"/>
</dbReference>
<dbReference type="GO" id="GO:0070475">
    <property type="term" value="P:rRNA base methylation"/>
    <property type="evidence" value="ECO:0007669"/>
    <property type="project" value="TreeGrafter"/>
</dbReference>
<name>A0A0F9PNZ7_9ZZZZ</name>
<evidence type="ECO:0000256" key="2">
    <source>
        <dbReference type="ARBA" id="ARBA00022485"/>
    </source>
</evidence>
<dbReference type="GO" id="GO:0051539">
    <property type="term" value="F:4 iron, 4 sulfur cluster binding"/>
    <property type="evidence" value="ECO:0007669"/>
    <property type="project" value="UniProtKB-KW"/>
</dbReference>
<dbReference type="InterPro" id="IPR013785">
    <property type="entry name" value="Aldolase_TIM"/>
</dbReference>
<keyword evidence="3" id="KW-0963">Cytoplasm</keyword>
<keyword evidence="5" id="KW-0808">Transferase</keyword>
<dbReference type="Gene3D" id="3.20.20.70">
    <property type="entry name" value="Aldolase class I"/>
    <property type="match status" value="1"/>
</dbReference>
<comment type="caution">
    <text evidence="11">The sequence shown here is derived from an EMBL/GenBank/DDBJ whole genome shotgun (WGS) entry which is preliminary data.</text>
</comment>
<evidence type="ECO:0000256" key="3">
    <source>
        <dbReference type="ARBA" id="ARBA00022490"/>
    </source>
</evidence>
<evidence type="ECO:0000256" key="9">
    <source>
        <dbReference type="ARBA" id="ARBA00023014"/>
    </source>
</evidence>
<proteinExistence type="predicted"/>
<keyword evidence="2" id="KW-0004">4Fe-4S</keyword>
<evidence type="ECO:0000256" key="5">
    <source>
        <dbReference type="ARBA" id="ARBA00022679"/>
    </source>
</evidence>
<dbReference type="InterPro" id="IPR007197">
    <property type="entry name" value="rSAM"/>
</dbReference>
<sequence>MGIRKLMWTKYPSQEDASVNFVCDTSDGGKLETRFVQRVPEYFIIYLSSHTGCNKSCRMCHLTTTGQTMFTPVTHAQYRNQANIVFDYYDSLELEEKPTTVHFNWMARGEPLANHHLMWDTFKIFDDLNRMAEHRNLKPKFKISTIIPYEMGPYDLGVAPIGTLPFDLYYSLYSVEERFRKRFLPKALAARDALYKLQRYQERTNRLVNFHWAFIEGENDSVETVEKTVDAILSRSIKGKFNLVRYNPPNDKTKESPPEVLERNFKIISEALGDPGSRIVPRVGFDVKASCGMFVGDNFGH</sequence>
<keyword evidence="9" id="KW-0411">Iron-sulfur</keyword>
<dbReference type="AlphaFoldDB" id="A0A0F9PNZ7"/>
<reference evidence="11" key="1">
    <citation type="journal article" date="2015" name="Nature">
        <title>Complex archaea that bridge the gap between prokaryotes and eukaryotes.</title>
        <authorList>
            <person name="Spang A."/>
            <person name="Saw J.H."/>
            <person name="Jorgensen S.L."/>
            <person name="Zaremba-Niedzwiedzka K."/>
            <person name="Martijn J."/>
            <person name="Lind A.E."/>
            <person name="van Eijk R."/>
            <person name="Schleper C."/>
            <person name="Guy L."/>
            <person name="Ettema T.J."/>
        </authorList>
    </citation>
    <scope>NUCLEOTIDE SEQUENCE</scope>
</reference>
<comment type="cofactor">
    <cofactor evidence="1">
        <name>[4Fe-4S] cluster</name>
        <dbReference type="ChEBI" id="CHEBI:49883"/>
    </cofactor>
</comment>
<dbReference type="EMBL" id="LAZR01006077">
    <property type="protein sequence ID" value="KKM94907.1"/>
    <property type="molecule type" value="Genomic_DNA"/>
</dbReference>
<dbReference type="PANTHER" id="PTHR30544">
    <property type="entry name" value="23S RRNA METHYLTRANSFERASE"/>
    <property type="match status" value="1"/>
</dbReference>
<dbReference type="InterPro" id="IPR040072">
    <property type="entry name" value="Methyltransferase_A"/>
</dbReference>
<dbReference type="GO" id="GO:0008173">
    <property type="term" value="F:RNA methyltransferase activity"/>
    <property type="evidence" value="ECO:0007669"/>
    <property type="project" value="InterPro"/>
</dbReference>
<evidence type="ECO:0000256" key="6">
    <source>
        <dbReference type="ARBA" id="ARBA00022691"/>
    </source>
</evidence>
<evidence type="ECO:0000256" key="7">
    <source>
        <dbReference type="ARBA" id="ARBA00022723"/>
    </source>
</evidence>
<feature type="domain" description="Radical SAM core" evidence="10">
    <location>
        <begin position="39"/>
        <end position="282"/>
    </location>
</feature>
<accession>A0A0F9PNZ7</accession>
<dbReference type="PANTHER" id="PTHR30544:SF5">
    <property type="entry name" value="RADICAL SAM CORE DOMAIN-CONTAINING PROTEIN"/>
    <property type="match status" value="1"/>
</dbReference>
<gene>
    <name evidence="11" type="ORF">LCGC14_1193540</name>
</gene>
<dbReference type="PROSITE" id="PS51918">
    <property type="entry name" value="RADICAL_SAM"/>
    <property type="match status" value="1"/>
</dbReference>
<keyword evidence="6" id="KW-0949">S-adenosyl-L-methionine</keyword>